<dbReference type="InterPro" id="IPR020843">
    <property type="entry name" value="ER"/>
</dbReference>
<proteinExistence type="predicted"/>
<sequence>MKAVVVRQFGLQNAQISEVASPTLTEDGIRIRVRSSGVSFANLLVIEGKHQNRWEPPFTPGTEVAGVVLECGPAVTLFKPGDRVVAGVRHGGFAEEVVAPQHNVFALPAAVDFDAAVHFPTIYATAYGALKWRAQLQPQETLLVHGAAGGSGLAAIEIGKKLGARVIASSSTEPKLRVAEEHGADVLINYKQGGFRDAVLAATDGRGGDVIFDPVGGGTFDESLRCIAPDGRIIPMGFAGGTIPSVPANILLVKNITVIGIYWGYYMGWGRQSPPASTEAKVRAAFAELLGWVAAGDLRPRTHKAYALADFQEALSALSTQSVIGRSALHP</sequence>
<dbReference type="EMBL" id="JBEPSH010000005">
    <property type="protein sequence ID" value="MET4577665.1"/>
    <property type="molecule type" value="Genomic_DNA"/>
</dbReference>
<accession>A0ABV2QAL2</accession>
<dbReference type="PANTHER" id="PTHR43677:SF4">
    <property type="entry name" value="QUINONE OXIDOREDUCTASE-LIKE PROTEIN 2"/>
    <property type="match status" value="1"/>
</dbReference>
<dbReference type="Pfam" id="PF00107">
    <property type="entry name" value="ADH_zinc_N"/>
    <property type="match status" value="1"/>
</dbReference>
<reference evidence="2 3" key="1">
    <citation type="submission" date="2024-06" db="EMBL/GenBank/DDBJ databases">
        <title>Sorghum-associated microbial communities from plants grown in Nebraska, USA.</title>
        <authorList>
            <person name="Schachtman D."/>
        </authorList>
    </citation>
    <scope>NUCLEOTIDE SEQUENCE [LARGE SCALE GENOMIC DNA]</scope>
    <source>
        <strain evidence="2 3">2709</strain>
    </source>
</reference>
<dbReference type="SUPFAM" id="SSF50129">
    <property type="entry name" value="GroES-like"/>
    <property type="match status" value="1"/>
</dbReference>
<dbReference type="EC" id="1.6.5.5" evidence="2"/>
<gene>
    <name evidence="2" type="ORF">ABIE13_002776</name>
</gene>
<organism evidence="2 3">
    <name type="scientific">Ottowia thiooxydans</name>
    <dbReference type="NCBI Taxonomy" id="219182"/>
    <lineage>
        <taxon>Bacteria</taxon>
        <taxon>Pseudomonadati</taxon>
        <taxon>Pseudomonadota</taxon>
        <taxon>Betaproteobacteria</taxon>
        <taxon>Burkholderiales</taxon>
        <taxon>Comamonadaceae</taxon>
        <taxon>Ottowia</taxon>
    </lineage>
</organism>
<dbReference type="InterPro" id="IPR011032">
    <property type="entry name" value="GroES-like_sf"/>
</dbReference>
<evidence type="ECO:0000313" key="3">
    <source>
        <dbReference type="Proteomes" id="UP001549320"/>
    </source>
</evidence>
<dbReference type="InterPro" id="IPR013149">
    <property type="entry name" value="ADH-like_C"/>
</dbReference>
<dbReference type="InterPro" id="IPR051397">
    <property type="entry name" value="Zn-ADH-like_protein"/>
</dbReference>
<comment type="caution">
    <text evidence="2">The sequence shown here is derived from an EMBL/GenBank/DDBJ whole genome shotgun (WGS) entry which is preliminary data.</text>
</comment>
<keyword evidence="2" id="KW-0560">Oxidoreductase</keyword>
<dbReference type="InterPro" id="IPR013154">
    <property type="entry name" value="ADH-like_N"/>
</dbReference>
<evidence type="ECO:0000259" key="1">
    <source>
        <dbReference type="SMART" id="SM00829"/>
    </source>
</evidence>
<dbReference type="SUPFAM" id="SSF51735">
    <property type="entry name" value="NAD(P)-binding Rossmann-fold domains"/>
    <property type="match status" value="1"/>
</dbReference>
<protein>
    <submittedName>
        <fullName evidence="2">NADPH2:quinone reductase</fullName>
        <ecNumber evidence="2">1.6.5.5</ecNumber>
    </submittedName>
</protein>
<feature type="domain" description="Enoyl reductase (ER)" evidence="1">
    <location>
        <begin position="10"/>
        <end position="329"/>
    </location>
</feature>
<dbReference type="Gene3D" id="3.40.50.720">
    <property type="entry name" value="NAD(P)-binding Rossmann-like Domain"/>
    <property type="match status" value="1"/>
</dbReference>
<dbReference type="GO" id="GO:0003960">
    <property type="term" value="F:quinone reductase (NADPH) activity"/>
    <property type="evidence" value="ECO:0007669"/>
    <property type="project" value="UniProtKB-EC"/>
</dbReference>
<dbReference type="SMART" id="SM00829">
    <property type="entry name" value="PKS_ER"/>
    <property type="match status" value="1"/>
</dbReference>
<dbReference type="Proteomes" id="UP001549320">
    <property type="component" value="Unassembled WGS sequence"/>
</dbReference>
<dbReference type="Pfam" id="PF08240">
    <property type="entry name" value="ADH_N"/>
    <property type="match status" value="1"/>
</dbReference>
<dbReference type="InterPro" id="IPR036291">
    <property type="entry name" value="NAD(P)-bd_dom_sf"/>
</dbReference>
<evidence type="ECO:0000313" key="2">
    <source>
        <dbReference type="EMBL" id="MET4577665.1"/>
    </source>
</evidence>
<dbReference type="RefSeq" id="WP_354444234.1">
    <property type="nucleotide sequence ID" value="NZ_JBEPSH010000005.1"/>
</dbReference>
<dbReference type="CDD" id="cd08241">
    <property type="entry name" value="QOR1"/>
    <property type="match status" value="1"/>
</dbReference>
<name>A0ABV2QAL2_9BURK</name>
<keyword evidence="3" id="KW-1185">Reference proteome</keyword>
<dbReference type="Gene3D" id="3.90.180.10">
    <property type="entry name" value="Medium-chain alcohol dehydrogenases, catalytic domain"/>
    <property type="match status" value="1"/>
</dbReference>
<dbReference type="PANTHER" id="PTHR43677">
    <property type="entry name" value="SHORT-CHAIN DEHYDROGENASE/REDUCTASE"/>
    <property type="match status" value="1"/>
</dbReference>